<feature type="domain" description="Phorbol-ester/DAG-type" evidence="4">
    <location>
        <begin position="534"/>
        <end position="586"/>
    </location>
</feature>
<organism evidence="5 6">
    <name type="scientific">Pholiota conissans</name>
    <dbReference type="NCBI Taxonomy" id="109636"/>
    <lineage>
        <taxon>Eukaryota</taxon>
        <taxon>Fungi</taxon>
        <taxon>Dikarya</taxon>
        <taxon>Basidiomycota</taxon>
        <taxon>Agaricomycotina</taxon>
        <taxon>Agaricomycetes</taxon>
        <taxon>Agaricomycetidae</taxon>
        <taxon>Agaricales</taxon>
        <taxon>Agaricineae</taxon>
        <taxon>Strophariaceae</taxon>
        <taxon>Pholiota</taxon>
    </lineage>
</organism>
<protein>
    <recommendedName>
        <fullName evidence="4">Phorbol-ester/DAG-type domain-containing protein</fullName>
    </recommendedName>
</protein>
<dbReference type="SUPFAM" id="SSF57889">
    <property type="entry name" value="Cysteine-rich domain"/>
    <property type="match status" value="1"/>
</dbReference>
<dbReference type="PROSITE" id="PS50081">
    <property type="entry name" value="ZF_DAG_PE_2"/>
    <property type="match status" value="1"/>
</dbReference>
<dbReference type="Proteomes" id="UP000807469">
    <property type="component" value="Unassembled WGS sequence"/>
</dbReference>
<dbReference type="Gene3D" id="3.30.60.20">
    <property type="match status" value="1"/>
</dbReference>
<name>A0A9P6CXB7_9AGAR</name>
<evidence type="ECO:0000313" key="5">
    <source>
        <dbReference type="EMBL" id="KAF9482782.1"/>
    </source>
</evidence>
<feature type="compositionally biased region" description="Acidic residues" evidence="3">
    <location>
        <begin position="77"/>
        <end position="86"/>
    </location>
</feature>
<dbReference type="CDD" id="cd00029">
    <property type="entry name" value="C1"/>
    <property type="match status" value="1"/>
</dbReference>
<evidence type="ECO:0000256" key="3">
    <source>
        <dbReference type="SAM" id="MobiDB-lite"/>
    </source>
</evidence>
<accession>A0A9P6CXB7</accession>
<sequence>MPVKNDRAKSEVRKLLSHVLVQLANRIKPPSIVDVITNVSRDSSERGIGAFAETLKDAVKRGGRDPKPEKSKPTDGANEDDSDENDVAFTTDSTISLMMQLKDVLTMAIDQGWQIFDENYISQPIGENNIETSSSALRKSRSSFRPSGKRSRLNSLHKCQDRVPELLSSCISILESIVSEDCRYRVAFPRPSLPPHTLQAMTLNIAQFLIYSHRHDPRIISAIAFAMIPAFYTFSPHMHPRLLSFFESSVIGVILHSLNCVQGMPSQEPHIRTTYDPALAVSGLGEFPIVSIQIDDVQAHDRSPQQDGCISISSVRSIDSEVQSTNNPQQSSHIYYLAFLIPPLMAAILESLETSENEISYDVPFKRVIGLLRKIATSKIDAYNDLLEIVAYRGPKPRRFAVASLAALWSKSVGHTVISSPFCPKSASELATSKLSHPHQFIPWYFESVRNHGRNGGYFHDDCRSCLKPMQGFSLMCPSCMTAVHFDCYDYPEGNYQLQYTMEDNFHVQGMAMGRYSQIQMSTTSTYHKVGIHNHDFAPANWFTLCVCFICYKPLWGCFAQGVKCGQCPTVLHVECLPLLSSSSQCSNLDLTSKVVTMDWNLLRQSCLEHFPFLRHMSQQLNGSSYEEVVIYHNVLRTQLQILNNGVAFGTIVIRYENNTSGVTLNDFELHNAVNQTKHLLELQNLQVSPLTQQYMRDSNIIRNAPSIMFNWSFLEYITAAIKTSPQSHTIPLTNSDFLNVEQRYDTAIDTSESPSLPYESTSLMHMRSILGADFALRSDDAAKFMLDHLHHLAFFERMDGCPYTFQNMTLARNLKCIFPLPLGLDLSMNVETLVSSIEASLSDLDLSTNEFGFLLLTRRFWPNGLASEYGLKRLAMQVLSWILAEDDSLATILREFVAKQRNLPGVRSDLQPWPSSLGARSGSNNLASNGGDFVSARRALLSRFAFPWLSELHELDPIFYGQIVFDSCYQFSEESDIQLPVTDLGSFPNKNQDRHLARCDEIMRSIIKLAQFSVVFTAFDDIFLRWADFAHPSEKHCFKAIPSLHRLFLQENEPAQSSAMSPLDMMTSPAHSLQESFVDPLRSISNFANQSEAGLPRTLSYLPMIIRSGVNIPVSTFKHFLALITANKRNSLDNANMLVRAILLSLWLKSTGRQDLQDLLALLHSALSSQISQCLVSGKNPIISLSIIRQSLAACLRIYGCDRNNIIAAGIVSATEVDHLPSRRKLAIRGSVSEDPIVIHPDILNALDLYMQSRVDDVTCHVANFLNIFLTNSPFLEGFEIDNFILRSGKIITSCAWATYNIQREDVAVARTSLLLRSLIIDSEPFQELLFTNMNPATASTNKRLSSITRLFRMISDVTSPAFNVDGRQWRSSVIQIFNSYFSALWADPSEEVRLAVKSSCTALLPVHFDTISQCWSEFLSKAPITERIRLIAFLIQLHAHFTTWKVLSWNCMIETLTEYDYDPKGLHNHLLPSENTTIALPSPDYRVSTADPEMEPLRASIIFLGLQMIGDGIEIDSFSLTKLKIQLVQIVGFKNISVIQTQSLQSLRLQFSEITQVSDVAFPCIEELTHVVDSPHYLKVHQSALGITSNHEDDMETMLVGSVFIDIVLYIMGTLPKLSSLPVLTLKCLLETLYIIVHKYDFDDPIFRHLQSPLGRAILRSSELLSQDLSYELRQLSLSIAQASITKWHTFLGPTISIILELVASEVAFQSQNSQDSLIVHGKLLIRNTLQLFCSSGLLLSLLRRPLQPSFFNVLRQVFYNVQGKDLKTVTPNSICDSLLRDTLNRAVDCDSQSFQMVLQNVLNFIQVVYFQGYSQSLMAYCGQHLSFLARRMSDGSMEGLDPSPLISISAILIQNNRKNSKDLLPHVEVVLRVALNRLGASESSLQQLIKAVVSSKNKGQGKSGSVDLINVLFDILLDGFRMKTKILPLMIKSLVESLLFAEKSMILSSTRTQKQTFSNMVDDAYNFLQNHPWNEESIDNDFQAIIATGKIILEEINRDPTHFQRFTEPLMDKSPRYPLTLRSWNILLLITLQNMDDDWQTMIYDNFHSFTSVYSTMLRQYVSSGLSSAAMATTDINQAHIALRLWLMLGHSISTIIHNGETVVTGIWNQLWPPFEGLLNVLETEARVGLNPAVISLASTSVADLLLYLRSLSTSLSLDTSAHIAILNRLRILNHGESSLNKAGCSLLLSRTQSSYPFIFRSIELYEA</sequence>
<dbReference type="EMBL" id="MU155161">
    <property type="protein sequence ID" value="KAF9482782.1"/>
    <property type="molecule type" value="Genomic_DNA"/>
</dbReference>
<feature type="compositionally biased region" description="Basic and acidic residues" evidence="3">
    <location>
        <begin position="58"/>
        <end position="73"/>
    </location>
</feature>
<feature type="region of interest" description="Disordered" evidence="3">
    <location>
        <begin position="58"/>
        <end position="86"/>
    </location>
</feature>
<dbReference type="InterPro" id="IPR002219">
    <property type="entry name" value="PKC_DAG/PE"/>
</dbReference>
<gene>
    <name evidence="5" type="ORF">BDN70DRAFT_800871</name>
</gene>
<evidence type="ECO:0000313" key="6">
    <source>
        <dbReference type="Proteomes" id="UP000807469"/>
    </source>
</evidence>
<keyword evidence="2" id="KW-0862">Zinc</keyword>
<keyword evidence="6" id="KW-1185">Reference proteome</keyword>
<dbReference type="OrthoDB" id="6270916at2759"/>
<feature type="region of interest" description="Disordered" evidence="3">
    <location>
        <begin position="132"/>
        <end position="151"/>
    </location>
</feature>
<proteinExistence type="predicted"/>
<dbReference type="InterPro" id="IPR046349">
    <property type="entry name" value="C1-like_sf"/>
</dbReference>
<dbReference type="PROSITE" id="PS00479">
    <property type="entry name" value="ZF_DAG_PE_1"/>
    <property type="match status" value="1"/>
</dbReference>
<dbReference type="GO" id="GO:0046872">
    <property type="term" value="F:metal ion binding"/>
    <property type="evidence" value="ECO:0007669"/>
    <property type="project" value="UniProtKB-KW"/>
</dbReference>
<comment type="caution">
    <text evidence="5">The sequence shown here is derived from an EMBL/GenBank/DDBJ whole genome shotgun (WGS) entry which is preliminary data.</text>
</comment>
<keyword evidence="1" id="KW-0479">Metal-binding</keyword>
<reference evidence="5" key="1">
    <citation type="submission" date="2020-11" db="EMBL/GenBank/DDBJ databases">
        <authorList>
            <consortium name="DOE Joint Genome Institute"/>
            <person name="Ahrendt S."/>
            <person name="Riley R."/>
            <person name="Andreopoulos W."/>
            <person name="Labutti K."/>
            <person name="Pangilinan J."/>
            <person name="Ruiz-Duenas F.J."/>
            <person name="Barrasa J.M."/>
            <person name="Sanchez-Garcia M."/>
            <person name="Camarero S."/>
            <person name="Miyauchi S."/>
            <person name="Serrano A."/>
            <person name="Linde D."/>
            <person name="Babiker R."/>
            <person name="Drula E."/>
            <person name="Ayuso-Fernandez I."/>
            <person name="Pacheco R."/>
            <person name="Padilla G."/>
            <person name="Ferreira P."/>
            <person name="Barriuso J."/>
            <person name="Kellner H."/>
            <person name="Castanera R."/>
            <person name="Alfaro M."/>
            <person name="Ramirez L."/>
            <person name="Pisabarro A.G."/>
            <person name="Kuo A."/>
            <person name="Tritt A."/>
            <person name="Lipzen A."/>
            <person name="He G."/>
            <person name="Yan M."/>
            <person name="Ng V."/>
            <person name="Cullen D."/>
            <person name="Martin F."/>
            <person name="Rosso M.-N."/>
            <person name="Henrissat B."/>
            <person name="Hibbett D."/>
            <person name="Martinez A.T."/>
            <person name="Grigoriev I.V."/>
        </authorList>
    </citation>
    <scope>NUCLEOTIDE SEQUENCE</scope>
    <source>
        <strain evidence="5">CIRM-BRFM 674</strain>
    </source>
</reference>
<evidence type="ECO:0000259" key="4">
    <source>
        <dbReference type="PROSITE" id="PS50081"/>
    </source>
</evidence>
<evidence type="ECO:0000256" key="1">
    <source>
        <dbReference type="ARBA" id="ARBA00022723"/>
    </source>
</evidence>
<evidence type="ECO:0000256" key="2">
    <source>
        <dbReference type="ARBA" id="ARBA00022833"/>
    </source>
</evidence>
<feature type="compositionally biased region" description="Basic residues" evidence="3">
    <location>
        <begin position="138"/>
        <end position="151"/>
    </location>
</feature>